<organism evidence="1">
    <name type="scientific">Nitrospira moscoviensis</name>
    <dbReference type="NCBI Taxonomy" id="42253"/>
    <lineage>
        <taxon>Bacteria</taxon>
        <taxon>Pseudomonadati</taxon>
        <taxon>Nitrospirota</taxon>
        <taxon>Nitrospiria</taxon>
        <taxon>Nitrospirales</taxon>
        <taxon>Nitrospiraceae</taxon>
        <taxon>Nitrospira</taxon>
    </lineage>
</organism>
<gene>
    <name evidence="2" type="ORF">NITMOv2_1644</name>
</gene>
<dbReference type="EMBL" id="KJ920244">
    <property type="protein sequence ID" value="AIN51362.1"/>
    <property type="molecule type" value="Genomic_DNA"/>
</dbReference>
<dbReference type="Gene3D" id="1.25.40.10">
    <property type="entry name" value="Tetratricopeptide repeat domain"/>
    <property type="match status" value="2"/>
</dbReference>
<name>A0A088NA15_NITMO</name>
<dbReference type="STRING" id="42253.NITMOv2_1644"/>
<dbReference type="SUPFAM" id="SSF48452">
    <property type="entry name" value="TPR-like"/>
    <property type="match status" value="2"/>
</dbReference>
<keyword evidence="3" id="KW-1185">Reference proteome</keyword>
<dbReference type="InterPro" id="IPR011990">
    <property type="entry name" value="TPR-like_helical_dom_sf"/>
</dbReference>
<dbReference type="AlphaFoldDB" id="A0A088NA15"/>
<proteinExistence type="predicted"/>
<evidence type="ECO:0000313" key="2">
    <source>
        <dbReference type="EMBL" id="ALA58068.1"/>
    </source>
</evidence>
<dbReference type="RefSeq" id="WP_053379278.1">
    <property type="nucleotide sequence ID" value="NZ_CP011801.1"/>
</dbReference>
<evidence type="ECO:0000313" key="1">
    <source>
        <dbReference type="EMBL" id="AIN51362.1"/>
    </source>
</evidence>
<reference evidence="1" key="1">
    <citation type="journal article" date="2014" name="Science">
        <title>Growth of nitrite-oxidizing bacteria by aerobic hydrogen oxidation.</title>
        <authorList>
            <person name="Koch H."/>
            <person name="Galushko A."/>
            <person name="Albertsen M."/>
            <person name="Schintlmeister A."/>
            <person name="Dorninger C."/>
            <person name="Lucker S."/>
            <person name="Pelletier E."/>
            <person name="LePaslier D."/>
            <person name="Spieck E."/>
            <person name="Richter A."/>
            <person name="Nielsen P.H."/>
            <person name="Wagner M."/>
            <person name="Daims H."/>
        </authorList>
    </citation>
    <scope>NUCLEOTIDE SEQUENCE</scope>
</reference>
<dbReference type="Proteomes" id="UP000069205">
    <property type="component" value="Chromosome"/>
</dbReference>
<dbReference type="PATRIC" id="fig|42253.5.peg.1617"/>
<dbReference type="EMBL" id="CP011801">
    <property type="protein sequence ID" value="ALA58068.1"/>
    <property type="molecule type" value="Genomic_DNA"/>
</dbReference>
<sequence length="338" mass="37379">MIVSTLSDERVKAALAAVESQTVTDLEKVDMLVEIAMGLQQKPRFVQDLHHAVSLYDRALALCPTHDRLLAARIQARKATALNATPLEELDLVEQARQLLESALGELQREGSKEEVAETEMNLGLTLQTLAAKGRARISDAIAAYLRALRTFTRETHPTEYAILHNNLATAYLSMPMAEPNAKMREALAVQSFEEALKVVTLVEQPVEYAMLQNNLGNALQYASSSHGVENNLRALAAYDEALKVRNPKDTPLEYANTISNKANALRNLPDDPLKPERGNCGNLRLAKQYFEEAKYIFHRFGDMAKVQLTVEVLRDLEQELGSPPDVALTSFTKGGLA</sequence>
<dbReference type="KEGG" id="nmv:NITMOv2_1644"/>
<evidence type="ECO:0000313" key="3">
    <source>
        <dbReference type="Proteomes" id="UP000069205"/>
    </source>
</evidence>
<reference evidence="2 3" key="2">
    <citation type="journal article" date="2015" name="Proc. Natl. Acad. Sci. U.S.A.">
        <title>Expanded metabolic versatility of ubiquitous nitrite-oxidizing bacteria from the genus Nitrospira.</title>
        <authorList>
            <person name="Koch H."/>
            <person name="Lucker S."/>
            <person name="Albertsen M."/>
            <person name="Kitzinger K."/>
            <person name="Herbold C."/>
            <person name="Spieck E."/>
            <person name="Nielsen P.H."/>
            <person name="Wagner M."/>
            <person name="Daims H."/>
        </authorList>
    </citation>
    <scope>NUCLEOTIDE SEQUENCE [LARGE SCALE GENOMIC DNA]</scope>
    <source>
        <strain evidence="2 3">NSP M-1</strain>
    </source>
</reference>
<accession>A0A088NA15</accession>
<protein>
    <submittedName>
        <fullName evidence="1">Uncharacterized protein</fullName>
    </submittedName>
</protein>